<name>A0AAD5X6C9_9FUNG</name>
<evidence type="ECO:0000313" key="1">
    <source>
        <dbReference type="EMBL" id="KAJ3053956.1"/>
    </source>
</evidence>
<gene>
    <name evidence="1" type="ORF">HK097_002975</name>
</gene>
<dbReference type="EMBL" id="JADGJD010000168">
    <property type="protein sequence ID" value="KAJ3053956.1"/>
    <property type="molecule type" value="Genomic_DNA"/>
</dbReference>
<reference evidence="1" key="1">
    <citation type="submission" date="2020-05" db="EMBL/GenBank/DDBJ databases">
        <title>Phylogenomic resolution of chytrid fungi.</title>
        <authorList>
            <person name="Stajich J.E."/>
            <person name="Amses K."/>
            <person name="Simmons R."/>
            <person name="Seto K."/>
            <person name="Myers J."/>
            <person name="Bonds A."/>
            <person name="Quandt C.A."/>
            <person name="Barry K."/>
            <person name="Liu P."/>
            <person name="Grigoriev I."/>
            <person name="Longcore J.E."/>
            <person name="James T.Y."/>
        </authorList>
    </citation>
    <scope>NUCLEOTIDE SEQUENCE</scope>
    <source>
        <strain evidence="1">JEL0318</strain>
    </source>
</reference>
<evidence type="ECO:0000313" key="2">
    <source>
        <dbReference type="Proteomes" id="UP001212841"/>
    </source>
</evidence>
<dbReference type="Proteomes" id="UP001212841">
    <property type="component" value="Unassembled WGS sequence"/>
</dbReference>
<sequence length="424" mass="48177">MKGTDTLAKADDVVVLNPEEEFDTDDAIAGALAVEYARSGRHEFDLTDDLAKLVEEKASELPKELLEIEDLDSHISIRPGFGIKCLSKHEIHMGKYTAGRNFPAKEVQWINALAAINSLVANGKHKSLLTEKEGVKQTPETYLGKEALARFKRFFASSKEHARVLAKYRGWELTFALRIEPSLLGVKKRHLIKALDLSITELLKWVVVEHFNEPHKRGFYDLLHICLWKRYQNDPFYSCDARVVTDNKSEDFVPNNEIHPVMREFLDANKELFDLVEDLLKTHFPAEWFILDRARHHSTKAGLPFLCGIYPGLALNFNCQTTRHLDCGDWPLGLCCVIVWGKVEGGDLVLEGIDCIFEMPDCSILFFRSAMLIHSNLEFKSKYIDGRRSLVLFACSDLLNWAIVLQGSEKRPNLDALLGKQQGH</sequence>
<dbReference type="Gene3D" id="3.60.130.30">
    <property type="match status" value="1"/>
</dbReference>
<dbReference type="AlphaFoldDB" id="A0AAD5X6C9"/>
<proteinExistence type="predicted"/>
<accession>A0AAD5X6C9</accession>
<keyword evidence="2" id="KW-1185">Reference proteome</keyword>
<organism evidence="1 2">
    <name type="scientific">Rhizophlyctis rosea</name>
    <dbReference type="NCBI Taxonomy" id="64517"/>
    <lineage>
        <taxon>Eukaryota</taxon>
        <taxon>Fungi</taxon>
        <taxon>Fungi incertae sedis</taxon>
        <taxon>Chytridiomycota</taxon>
        <taxon>Chytridiomycota incertae sedis</taxon>
        <taxon>Chytridiomycetes</taxon>
        <taxon>Rhizophlyctidales</taxon>
        <taxon>Rhizophlyctidaceae</taxon>
        <taxon>Rhizophlyctis</taxon>
    </lineage>
</organism>
<comment type="caution">
    <text evidence="1">The sequence shown here is derived from an EMBL/GenBank/DDBJ whole genome shotgun (WGS) entry which is preliminary data.</text>
</comment>
<protein>
    <submittedName>
        <fullName evidence="1">Uncharacterized protein</fullName>
    </submittedName>
</protein>